<dbReference type="Proteomes" id="UP000018144">
    <property type="component" value="Unassembled WGS sequence"/>
</dbReference>
<name>U4LE68_PYROM</name>
<sequence>MCKRYYPLYICGHVGVGDDIWGSRCNNHLSSQNPSQNPFSSQPPQSSPSQPSQPSLGCSLIGTSPVSLLCPPCNYHERRLRKERIQRANEENERRNREGVLLGLWRVWRAWGVLLEVMVWRDSLGIEGMEKMEKMVDMGECRGWNCIGPGLGYRGGDSREW</sequence>
<organism evidence="2 3">
    <name type="scientific">Pyronema omphalodes (strain CBS 100304)</name>
    <name type="common">Pyronema confluens</name>
    <dbReference type="NCBI Taxonomy" id="1076935"/>
    <lineage>
        <taxon>Eukaryota</taxon>
        <taxon>Fungi</taxon>
        <taxon>Dikarya</taxon>
        <taxon>Ascomycota</taxon>
        <taxon>Pezizomycotina</taxon>
        <taxon>Pezizomycetes</taxon>
        <taxon>Pezizales</taxon>
        <taxon>Pyronemataceae</taxon>
        <taxon>Pyronema</taxon>
    </lineage>
</organism>
<gene>
    <name evidence="2" type="ORF">PCON_07213</name>
</gene>
<feature type="compositionally biased region" description="Low complexity" evidence="1">
    <location>
        <begin position="31"/>
        <end position="55"/>
    </location>
</feature>
<keyword evidence="3" id="KW-1185">Reference proteome</keyword>
<reference evidence="2 3" key="1">
    <citation type="journal article" date="2013" name="PLoS Genet.">
        <title>The genome and development-dependent transcriptomes of Pyronema confluens: a window into fungal evolution.</title>
        <authorList>
            <person name="Traeger S."/>
            <person name="Altegoer F."/>
            <person name="Freitag M."/>
            <person name="Gabaldon T."/>
            <person name="Kempken F."/>
            <person name="Kumar A."/>
            <person name="Marcet-Houben M."/>
            <person name="Poggeler S."/>
            <person name="Stajich J.E."/>
            <person name="Nowrousian M."/>
        </authorList>
    </citation>
    <scope>NUCLEOTIDE SEQUENCE [LARGE SCALE GENOMIC DNA]</scope>
    <source>
        <strain evidence="3">CBS 100304</strain>
        <tissue evidence="2">Vegetative mycelium</tissue>
    </source>
</reference>
<accession>U4LE68</accession>
<evidence type="ECO:0000313" key="3">
    <source>
        <dbReference type="Proteomes" id="UP000018144"/>
    </source>
</evidence>
<dbReference type="AlphaFoldDB" id="U4LE68"/>
<proteinExistence type="predicted"/>
<evidence type="ECO:0000256" key="1">
    <source>
        <dbReference type="SAM" id="MobiDB-lite"/>
    </source>
</evidence>
<feature type="region of interest" description="Disordered" evidence="1">
    <location>
        <begin position="31"/>
        <end position="56"/>
    </location>
</feature>
<dbReference type="EMBL" id="HF935358">
    <property type="protein sequence ID" value="CCX29807.1"/>
    <property type="molecule type" value="Genomic_DNA"/>
</dbReference>
<evidence type="ECO:0000313" key="2">
    <source>
        <dbReference type="EMBL" id="CCX29807.1"/>
    </source>
</evidence>
<protein>
    <submittedName>
        <fullName evidence="2">Uncharacterized protein</fullName>
    </submittedName>
</protein>